<dbReference type="GO" id="GO:0003677">
    <property type="term" value="F:DNA binding"/>
    <property type="evidence" value="ECO:0007669"/>
    <property type="project" value="InterPro"/>
</dbReference>
<evidence type="ECO:0000313" key="8">
    <source>
        <dbReference type="EMBL" id="PWE56784.1"/>
    </source>
</evidence>
<dbReference type="Pfam" id="PF13362">
    <property type="entry name" value="Toprim_3"/>
    <property type="match status" value="1"/>
</dbReference>
<protein>
    <submittedName>
        <fullName evidence="8">P4 alpha zinc-binding domain protein</fullName>
    </submittedName>
</protein>
<feature type="domain" description="DNA primase/helicase Gp4 N-terminal Bacteriophage T7-like" evidence="7">
    <location>
        <begin position="30"/>
        <end position="67"/>
    </location>
</feature>
<reference evidence="8 9" key="1">
    <citation type="submission" date="2018-05" db="EMBL/GenBank/DDBJ databases">
        <title>The draft genome of strain NS-104.</title>
        <authorList>
            <person name="Hang P."/>
            <person name="Jiang J."/>
        </authorList>
    </citation>
    <scope>NUCLEOTIDE SEQUENCE [LARGE SCALE GENOMIC DNA]</scope>
    <source>
        <strain evidence="8 9">NS-104</strain>
    </source>
</reference>
<dbReference type="SMART" id="SM00778">
    <property type="entry name" value="Prim_Zn_Ribbon"/>
    <property type="match status" value="1"/>
</dbReference>
<dbReference type="InterPro" id="IPR055570">
    <property type="entry name" value="DUF7146"/>
</dbReference>
<dbReference type="OrthoDB" id="9775547at2"/>
<dbReference type="SUPFAM" id="SSF57783">
    <property type="entry name" value="Zinc beta-ribbon"/>
    <property type="match status" value="1"/>
</dbReference>
<proteinExistence type="predicted"/>
<evidence type="ECO:0000256" key="1">
    <source>
        <dbReference type="ARBA" id="ARBA00022478"/>
    </source>
</evidence>
<organism evidence="8 9">
    <name type="scientific">Metarhizobium album</name>
    <dbReference type="NCBI Taxonomy" id="2182425"/>
    <lineage>
        <taxon>Bacteria</taxon>
        <taxon>Pseudomonadati</taxon>
        <taxon>Pseudomonadota</taxon>
        <taxon>Alphaproteobacteria</taxon>
        <taxon>Hyphomicrobiales</taxon>
        <taxon>Rhizobiaceae</taxon>
        <taxon>Metarhizobium</taxon>
    </lineage>
</organism>
<dbReference type="Gene3D" id="3.90.580.10">
    <property type="entry name" value="Zinc finger, CHC2-type domain"/>
    <property type="match status" value="1"/>
</dbReference>
<evidence type="ECO:0000259" key="7">
    <source>
        <dbReference type="SMART" id="SM00778"/>
    </source>
</evidence>
<dbReference type="InterPro" id="IPR036977">
    <property type="entry name" value="DNA_primase_Znf_CHC2"/>
</dbReference>
<comment type="caution">
    <text evidence="8">The sequence shown here is derived from an EMBL/GenBank/DDBJ whole genome shotgun (WGS) entry which is preliminary data.</text>
</comment>
<gene>
    <name evidence="8" type="ORF">DEM27_10500</name>
</gene>
<dbReference type="InterPro" id="IPR006171">
    <property type="entry name" value="TOPRIM_dom"/>
</dbReference>
<dbReference type="GO" id="GO:0016779">
    <property type="term" value="F:nucleotidyltransferase activity"/>
    <property type="evidence" value="ECO:0007669"/>
    <property type="project" value="UniProtKB-KW"/>
</dbReference>
<dbReference type="GO" id="GO:0008270">
    <property type="term" value="F:zinc ion binding"/>
    <property type="evidence" value="ECO:0007669"/>
    <property type="project" value="InterPro"/>
</dbReference>
<keyword evidence="2" id="KW-0639">Primosome</keyword>
<dbReference type="GO" id="GO:0004386">
    <property type="term" value="F:helicase activity"/>
    <property type="evidence" value="ECO:0007669"/>
    <property type="project" value="InterPro"/>
</dbReference>
<keyword evidence="5" id="KW-0235">DNA replication</keyword>
<keyword evidence="6" id="KW-0804">Transcription</keyword>
<keyword evidence="9" id="KW-1185">Reference proteome</keyword>
<dbReference type="Pfam" id="PF08273">
    <property type="entry name" value="Zn_Ribbon_Prim"/>
    <property type="match status" value="1"/>
</dbReference>
<keyword evidence="1" id="KW-0240">DNA-directed RNA polymerase</keyword>
<dbReference type="InterPro" id="IPR013237">
    <property type="entry name" value="Phage_T7_Gp4_N"/>
</dbReference>
<keyword evidence="3" id="KW-0808">Transferase</keyword>
<keyword evidence="4" id="KW-0548">Nucleotidyltransferase</keyword>
<dbReference type="AlphaFoldDB" id="A0A2U2DU05"/>
<evidence type="ECO:0000256" key="6">
    <source>
        <dbReference type="ARBA" id="ARBA00023163"/>
    </source>
</evidence>
<accession>A0A2U2DU05</accession>
<evidence type="ECO:0000256" key="5">
    <source>
        <dbReference type="ARBA" id="ARBA00022705"/>
    </source>
</evidence>
<dbReference type="Pfam" id="PF23639">
    <property type="entry name" value="DUF7146"/>
    <property type="match status" value="1"/>
</dbReference>
<evidence type="ECO:0000256" key="2">
    <source>
        <dbReference type="ARBA" id="ARBA00022515"/>
    </source>
</evidence>
<dbReference type="EMBL" id="QFBC01000003">
    <property type="protein sequence ID" value="PWE56784.1"/>
    <property type="molecule type" value="Genomic_DNA"/>
</dbReference>
<evidence type="ECO:0000313" key="9">
    <source>
        <dbReference type="Proteomes" id="UP000245252"/>
    </source>
</evidence>
<dbReference type="GO" id="GO:1990077">
    <property type="term" value="C:primosome complex"/>
    <property type="evidence" value="ECO:0007669"/>
    <property type="project" value="UniProtKB-KW"/>
</dbReference>
<dbReference type="GO" id="GO:0000428">
    <property type="term" value="C:DNA-directed RNA polymerase complex"/>
    <property type="evidence" value="ECO:0007669"/>
    <property type="project" value="UniProtKB-KW"/>
</dbReference>
<sequence>MQRDRITDAARGRWHGILPALGVASSFLTGRHGPCPFCGEGKDRFRFADKEGDGRWFCNQCGSGDGFDFVQRLKGCDFAEAARLVREHVGSAPVLTGKPAVDRDTKKALNVLWRSSKPVVDSDPVARWLTSRVGKVDITKSIRYCERCRYWDEEAKSASFHPAMIAMIHDANGNPALIHKTYLTPDGRKALVEKVRMLMPGTFPAGAAVRLFDAAEAMGIAEGIETAFAASALFDMPVWAALTAGALEKWEPPSSAKTISVFGDNDANFTGQRAAFGLGQRLMREGLSVSVQIPKSEGEDWNDVLNRVRHGQEAA</sequence>
<evidence type="ECO:0000256" key="4">
    <source>
        <dbReference type="ARBA" id="ARBA00022695"/>
    </source>
</evidence>
<evidence type="ECO:0000256" key="3">
    <source>
        <dbReference type="ARBA" id="ARBA00022679"/>
    </source>
</evidence>
<dbReference type="RefSeq" id="WP_109458159.1">
    <property type="nucleotide sequence ID" value="NZ_QFBC01000003.1"/>
</dbReference>
<name>A0A2U2DU05_9HYPH</name>
<dbReference type="Proteomes" id="UP000245252">
    <property type="component" value="Unassembled WGS sequence"/>
</dbReference>
<dbReference type="GO" id="GO:0006269">
    <property type="term" value="P:DNA replication, synthesis of primer"/>
    <property type="evidence" value="ECO:0007669"/>
    <property type="project" value="UniProtKB-KW"/>
</dbReference>